<dbReference type="GO" id="GO:0004519">
    <property type="term" value="F:endonuclease activity"/>
    <property type="evidence" value="ECO:0007669"/>
    <property type="project" value="UniProtKB-KW"/>
</dbReference>
<feature type="compositionally biased region" description="Basic and acidic residues" evidence="2">
    <location>
        <begin position="653"/>
        <end position="665"/>
    </location>
</feature>
<dbReference type="GO" id="GO:0003676">
    <property type="term" value="F:nucleic acid binding"/>
    <property type="evidence" value="ECO:0007669"/>
    <property type="project" value="InterPro"/>
</dbReference>
<dbReference type="CDD" id="cd00085">
    <property type="entry name" value="HNHc"/>
    <property type="match status" value="1"/>
</dbReference>
<dbReference type="EMBL" id="LT629791">
    <property type="protein sequence ID" value="SDU77460.1"/>
    <property type="molecule type" value="Genomic_DNA"/>
</dbReference>
<evidence type="ECO:0000259" key="3">
    <source>
        <dbReference type="SMART" id="SM00507"/>
    </source>
</evidence>
<comment type="similarity">
    <text evidence="1">Belongs to the Rv1128c/1148c/1588c/1702c/1945/3466 family.</text>
</comment>
<dbReference type="AlphaFoldDB" id="A0A1H2L8V0"/>
<keyword evidence="4" id="KW-0378">Hydrolase</keyword>
<dbReference type="InterPro" id="IPR003615">
    <property type="entry name" value="HNH_nuc"/>
</dbReference>
<evidence type="ECO:0000313" key="5">
    <source>
        <dbReference type="Proteomes" id="UP000182977"/>
    </source>
</evidence>
<feature type="compositionally biased region" description="Low complexity" evidence="2">
    <location>
        <begin position="358"/>
        <end position="394"/>
    </location>
</feature>
<organism evidence="4 5">
    <name type="scientific">Jiangella alkaliphila</name>
    <dbReference type="NCBI Taxonomy" id="419479"/>
    <lineage>
        <taxon>Bacteria</taxon>
        <taxon>Bacillati</taxon>
        <taxon>Actinomycetota</taxon>
        <taxon>Actinomycetes</taxon>
        <taxon>Jiangellales</taxon>
        <taxon>Jiangellaceae</taxon>
        <taxon>Jiangella</taxon>
    </lineage>
</organism>
<reference evidence="5" key="1">
    <citation type="submission" date="2016-10" db="EMBL/GenBank/DDBJ databases">
        <authorList>
            <person name="Varghese N."/>
            <person name="Submissions S."/>
        </authorList>
    </citation>
    <scope>NUCLEOTIDE SEQUENCE [LARGE SCALE GENOMIC DNA]</scope>
    <source>
        <strain evidence="5">DSM 45079</strain>
    </source>
</reference>
<dbReference type="STRING" id="419479.SAMN04488563_5551"/>
<dbReference type="GO" id="GO:0008270">
    <property type="term" value="F:zinc ion binding"/>
    <property type="evidence" value="ECO:0007669"/>
    <property type="project" value="InterPro"/>
</dbReference>
<accession>A0A1H2L8V0</accession>
<dbReference type="Proteomes" id="UP000182977">
    <property type="component" value="Chromosome I"/>
</dbReference>
<dbReference type="OrthoDB" id="5197219at2"/>
<dbReference type="Pfam" id="PF02720">
    <property type="entry name" value="DUF222"/>
    <property type="match status" value="1"/>
</dbReference>
<dbReference type="InterPro" id="IPR003870">
    <property type="entry name" value="DUF222"/>
</dbReference>
<evidence type="ECO:0000313" key="4">
    <source>
        <dbReference type="EMBL" id="SDU77460.1"/>
    </source>
</evidence>
<feature type="compositionally biased region" description="Low complexity" evidence="2">
    <location>
        <begin position="322"/>
        <end position="338"/>
    </location>
</feature>
<dbReference type="RefSeq" id="WP_052762923.1">
    <property type="nucleotide sequence ID" value="NZ_LBMC01000042.1"/>
</dbReference>
<name>A0A1H2L8V0_9ACTN</name>
<evidence type="ECO:0000256" key="1">
    <source>
        <dbReference type="ARBA" id="ARBA00023450"/>
    </source>
</evidence>
<gene>
    <name evidence="4" type="ORF">SAMN04488563_5551</name>
</gene>
<sequence>MFEEATYTALSPGSGPAAADHVVWHPDRDEWVALTRCERPAGALPAGIERIPAGPRLAAVLARFDPSTADAYDLVEAAAAWARLAAWVAAGDARSLAELASRAVMRPAETGHRSLNPVTNTAMDVAGRCQVTARQAEHQVGHSLQLVEDFPDTHAALAAGLIDLRRARVITDELGGQEPAVRARVEAAVLPKAPTMDAVALRKLIKRLLQELAPVEAADRNRRARDSRYVAITPASDGMAFLEALMPAEDLAALNTALNVAAADAKRADAAAGLPARTKDHRRADTLADLGWAALAACADGTISTAAGHAPHSVPARDAGQASGTASRGTGRGSSAATDRTGDLAGHPTDAGTDRTDGPAGHAANHAPAAGPTHDARRASGTGRASSSATARTGIDLTDAQAHSHGQGATDVAGGQPRRPDASATAALPPSSMTARRAGATPPTSGATPGSTGTTPSTSGATPDSAGTTPPTAGTTPGSAGTTAPTSGTAPRTSGTTPGGAGTTPRRRPVAVQVTIPFTALVGLDDQPGELDGYGPIPAHVARELAAGGVWTWLRTDPATGQLLDRGTSRYRPTTALARFITARDRTCGAPGCHRPAREADIDHAVPFAAGGPTSAANLQVLCTTHHLLKHRGGWRVAREPDGTTRWRSPTGHRYDRPPERFDTS</sequence>
<evidence type="ECO:0000256" key="2">
    <source>
        <dbReference type="SAM" id="MobiDB-lite"/>
    </source>
</evidence>
<keyword evidence="4" id="KW-0540">Nuclease</keyword>
<dbReference type="Pfam" id="PF01844">
    <property type="entry name" value="HNH"/>
    <property type="match status" value="1"/>
</dbReference>
<keyword evidence="5" id="KW-1185">Reference proteome</keyword>
<dbReference type="SMART" id="SM00507">
    <property type="entry name" value="HNHc"/>
    <property type="match status" value="1"/>
</dbReference>
<keyword evidence="4" id="KW-0255">Endonuclease</keyword>
<dbReference type="InterPro" id="IPR002711">
    <property type="entry name" value="HNH"/>
</dbReference>
<protein>
    <submittedName>
        <fullName evidence="4">HNH endonuclease</fullName>
    </submittedName>
</protein>
<feature type="region of interest" description="Disordered" evidence="2">
    <location>
        <begin position="309"/>
        <end position="509"/>
    </location>
</feature>
<feature type="domain" description="HNH nuclease" evidence="3">
    <location>
        <begin position="576"/>
        <end position="628"/>
    </location>
</feature>
<feature type="compositionally biased region" description="Low complexity" evidence="2">
    <location>
        <begin position="438"/>
        <end position="496"/>
    </location>
</feature>
<proteinExistence type="inferred from homology"/>
<feature type="region of interest" description="Disordered" evidence="2">
    <location>
        <begin position="639"/>
        <end position="665"/>
    </location>
</feature>
<dbReference type="Gene3D" id="1.10.30.50">
    <property type="match status" value="1"/>
</dbReference>